<dbReference type="InterPro" id="IPR001129">
    <property type="entry name" value="Membr-assoc_MAPEG"/>
</dbReference>
<dbReference type="GO" id="GO:0004364">
    <property type="term" value="F:glutathione transferase activity"/>
    <property type="evidence" value="ECO:0007669"/>
    <property type="project" value="TreeGrafter"/>
</dbReference>
<feature type="transmembrane region" description="Helical" evidence="5">
    <location>
        <begin position="127"/>
        <end position="148"/>
    </location>
</feature>
<dbReference type="GO" id="GO:0004602">
    <property type="term" value="F:glutathione peroxidase activity"/>
    <property type="evidence" value="ECO:0007669"/>
    <property type="project" value="TreeGrafter"/>
</dbReference>
<evidence type="ECO:0000256" key="1">
    <source>
        <dbReference type="ARBA" id="ARBA00004141"/>
    </source>
</evidence>
<organism evidence="6 7">
    <name type="scientific">Tuber aestivum</name>
    <name type="common">summer truffle</name>
    <dbReference type="NCBI Taxonomy" id="59557"/>
    <lineage>
        <taxon>Eukaryota</taxon>
        <taxon>Fungi</taxon>
        <taxon>Dikarya</taxon>
        <taxon>Ascomycota</taxon>
        <taxon>Pezizomycotina</taxon>
        <taxon>Pezizomycetes</taxon>
        <taxon>Pezizales</taxon>
        <taxon>Tuberaceae</taxon>
        <taxon>Tuber</taxon>
    </lineage>
</organism>
<keyword evidence="4 5" id="KW-0472">Membrane</keyword>
<protein>
    <recommendedName>
        <fullName evidence="8">Membrane-associated proteins in eicosanoid and glutathione metabolism</fullName>
    </recommendedName>
</protein>
<proteinExistence type="predicted"/>
<evidence type="ECO:0000313" key="7">
    <source>
        <dbReference type="Proteomes" id="UP001412239"/>
    </source>
</evidence>
<gene>
    <name evidence="6" type="ORF">GSTUAT00004044001</name>
</gene>
<dbReference type="InterPro" id="IPR023352">
    <property type="entry name" value="MAPEG-like_dom_sf"/>
</dbReference>
<name>A0A292PYJ0_9PEZI</name>
<dbReference type="Gene3D" id="1.20.120.550">
    <property type="entry name" value="Membrane associated eicosanoid/glutathione metabolism-like domain"/>
    <property type="match status" value="1"/>
</dbReference>
<keyword evidence="2 5" id="KW-0812">Transmembrane</keyword>
<evidence type="ECO:0000313" key="6">
    <source>
        <dbReference type="EMBL" id="CUS11861.1"/>
    </source>
</evidence>
<dbReference type="SUPFAM" id="SSF161084">
    <property type="entry name" value="MAPEG domain-like"/>
    <property type="match status" value="1"/>
</dbReference>
<keyword evidence="3 5" id="KW-1133">Transmembrane helix</keyword>
<sequence length="152" mass="16539">MSLPPIPQEYSYVLAGLFATTLVSQYHILMVGGARKASKVPYPNAYASAEEAIKDKEKFRFNCAQRAHSNYLENLAVVLPSFLASAVQYPTASSSLLGIWLVGRIVYARGYVGSQHNSSGKGRYKGVFSYIGLIGLAVTTGMSMWKLYSSGI</sequence>
<dbReference type="GO" id="GO:0005635">
    <property type="term" value="C:nuclear envelope"/>
    <property type="evidence" value="ECO:0007669"/>
    <property type="project" value="TreeGrafter"/>
</dbReference>
<reference evidence="6" key="1">
    <citation type="submission" date="2015-10" db="EMBL/GenBank/DDBJ databases">
        <authorList>
            <person name="Regsiter A."/>
            <person name="william w."/>
        </authorList>
    </citation>
    <scope>NUCLEOTIDE SEQUENCE</scope>
    <source>
        <strain evidence="6">Montdore</strain>
    </source>
</reference>
<keyword evidence="7" id="KW-1185">Reference proteome</keyword>
<accession>A0A292PYJ0</accession>
<dbReference type="AlphaFoldDB" id="A0A292PYJ0"/>
<dbReference type="InterPro" id="IPR050997">
    <property type="entry name" value="MAPEG"/>
</dbReference>
<dbReference type="GO" id="GO:0016020">
    <property type="term" value="C:membrane"/>
    <property type="evidence" value="ECO:0007669"/>
    <property type="project" value="UniProtKB-SubCell"/>
</dbReference>
<dbReference type="EMBL" id="LN891010">
    <property type="protein sequence ID" value="CUS11861.1"/>
    <property type="molecule type" value="Genomic_DNA"/>
</dbReference>
<dbReference type="Proteomes" id="UP001412239">
    <property type="component" value="Unassembled WGS sequence"/>
</dbReference>
<evidence type="ECO:0008006" key="8">
    <source>
        <dbReference type="Google" id="ProtNLM"/>
    </source>
</evidence>
<dbReference type="PANTHER" id="PTHR10250:SF26">
    <property type="entry name" value="GLUTATHIONE S-TRANSFERASE 3, MITOCHONDRIAL"/>
    <property type="match status" value="1"/>
</dbReference>
<dbReference type="Pfam" id="PF01124">
    <property type="entry name" value="MAPEG"/>
    <property type="match status" value="1"/>
</dbReference>
<evidence type="ECO:0000256" key="2">
    <source>
        <dbReference type="ARBA" id="ARBA00022692"/>
    </source>
</evidence>
<evidence type="ECO:0000256" key="3">
    <source>
        <dbReference type="ARBA" id="ARBA00022989"/>
    </source>
</evidence>
<dbReference type="GO" id="GO:0005783">
    <property type="term" value="C:endoplasmic reticulum"/>
    <property type="evidence" value="ECO:0007669"/>
    <property type="project" value="TreeGrafter"/>
</dbReference>
<dbReference type="PANTHER" id="PTHR10250">
    <property type="entry name" value="MICROSOMAL GLUTATHIONE S-TRANSFERASE"/>
    <property type="match status" value="1"/>
</dbReference>
<evidence type="ECO:0000256" key="4">
    <source>
        <dbReference type="ARBA" id="ARBA00023136"/>
    </source>
</evidence>
<comment type="subcellular location">
    <subcellularLocation>
        <location evidence="1">Membrane</location>
        <topology evidence="1">Multi-pass membrane protein</topology>
    </subcellularLocation>
</comment>
<feature type="transmembrane region" description="Helical" evidence="5">
    <location>
        <begin position="12"/>
        <end position="29"/>
    </location>
</feature>
<evidence type="ECO:0000256" key="5">
    <source>
        <dbReference type="SAM" id="Phobius"/>
    </source>
</evidence>